<proteinExistence type="predicted"/>
<evidence type="ECO:0000256" key="1">
    <source>
        <dbReference type="SAM" id="SignalP"/>
    </source>
</evidence>
<comment type="caution">
    <text evidence="2">The sequence shown here is derived from an EMBL/GenBank/DDBJ whole genome shotgun (WGS) entry which is preliminary data.</text>
</comment>
<evidence type="ECO:0000313" key="3">
    <source>
        <dbReference type="Proteomes" id="UP001479436"/>
    </source>
</evidence>
<name>A0ABR2VQK9_9FUNG</name>
<protein>
    <submittedName>
        <fullName evidence="2">Uncharacterized protein</fullName>
    </submittedName>
</protein>
<accession>A0ABR2VQK9</accession>
<reference evidence="2 3" key="1">
    <citation type="submission" date="2023-04" db="EMBL/GenBank/DDBJ databases">
        <title>Genome of Basidiobolus ranarum AG-B5.</title>
        <authorList>
            <person name="Stajich J.E."/>
            <person name="Carter-House D."/>
            <person name="Gryganskyi A."/>
        </authorList>
    </citation>
    <scope>NUCLEOTIDE SEQUENCE [LARGE SCALE GENOMIC DNA]</scope>
    <source>
        <strain evidence="2 3">AG-B5</strain>
    </source>
</reference>
<gene>
    <name evidence="2" type="ORF">K7432_013620</name>
</gene>
<keyword evidence="3" id="KW-1185">Reference proteome</keyword>
<dbReference type="EMBL" id="JASJQH010008252">
    <property type="protein sequence ID" value="KAK9694024.1"/>
    <property type="molecule type" value="Genomic_DNA"/>
</dbReference>
<feature type="chain" id="PRO_5046420708" evidence="1">
    <location>
        <begin position="21"/>
        <end position="85"/>
    </location>
</feature>
<organism evidence="2 3">
    <name type="scientific">Basidiobolus ranarum</name>
    <dbReference type="NCBI Taxonomy" id="34480"/>
    <lineage>
        <taxon>Eukaryota</taxon>
        <taxon>Fungi</taxon>
        <taxon>Fungi incertae sedis</taxon>
        <taxon>Zoopagomycota</taxon>
        <taxon>Entomophthoromycotina</taxon>
        <taxon>Basidiobolomycetes</taxon>
        <taxon>Basidiobolales</taxon>
        <taxon>Basidiobolaceae</taxon>
        <taxon>Basidiobolus</taxon>
    </lineage>
</organism>
<sequence>MVRKPLLLQIVVTFAAMIFCYSPSAPIHAYLYVESPTLEESASPPSYRADVDVFKCCLRYGCANIAGNYNSVWNSGDDSTTFLFR</sequence>
<feature type="signal peptide" evidence="1">
    <location>
        <begin position="1"/>
        <end position="20"/>
    </location>
</feature>
<keyword evidence="1" id="KW-0732">Signal</keyword>
<dbReference type="Proteomes" id="UP001479436">
    <property type="component" value="Unassembled WGS sequence"/>
</dbReference>
<evidence type="ECO:0000313" key="2">
    <source>
        <dbReference type="EMBL" id="KAK9694024.1"/>
    </source>
</evidence>